<comment type="caution">
    <text evidence="3">The sequence shown here is derived from an EMBL/GenBank/DDBJ whole genome shotgun (WGS) entry which is preliminary data.</text>
</comment>
<dbReference type="Proteomes" id="UP000294684">
    <property type="component" value="Unassembled WGS sequence"/>
</dbReference>
<accession>A0A4V3HIP0</accession>
<dbReference type="AlphaFoldDB" id="A0A4V3HIP0"/>
<dbReference type="PROSITE" id="PS51781">
    <property type="entry name" value="SH3B"/>
    <property type="match status" value="3"/>
</dbReference>
<dbReference type="PANTHER" id="PTHR21666:SF290">
    <property type="entry name" value="PEPTIDASE M23 DOMAIN PROTEIN"/>
    <property type="match status" value="1"/>
</dbReference>
<feature type="domain" description="SH3b" evidence="2">
    <location>
        <begin position="206"/>
        <end position="283"/>
    </location>
</feature>
<dbReference type="EMBL" id="SORO01000001">
    <property type="protein sequence ID" value="TDY72621.1"/>
    <property type="molecule type" value="Genomic_DNA"/>
</dbReference>
<feature type="signal peptide" evidence="1">
    <location>
        <begin position="1"/>
        <end position="26"/>
    </location>
</feature>
<protein>
    <submittedName>
        <fullName evidence="3">SH3 domain-containing protein</fullName>
    </submittedName>
</protein>
<evidence type="ECO:0000256" key="1">
    <source>
        <dbReference type="SAM" id="SignalP"/>
    </source>
</evidence>
<dbReference type="STRING" id="1193051.LEP1GSC017_2329"/>
<name>A0A4V3HIP0_LEPME</name>
<gene>
    <name evidence="3" type="ORF">CLV96_1620</name>
</gene>
<sequence>MVCFMKNQKILIISIFLLFSSLPILSQTSLEERDKQRQSGLVSANQKKQEEILQKYNDFVSRVQNKFPGLKIANSPVDLKQAEGISEHNAAPGAKEKKSKSLSAIAGDNFFLQLEPSNSPSTRSTTKVKKGESVEVVMVLKQDVTAKTEKPHWVLVRTKSKQEGYITQDLLSPTKPAVKSRNTDGLSLDLSSLSGRVAETPNTNYSNSKKGKDMWVEASSLNMRGEPDVNAYVVARLPKGQKVKIETSSSSEETIDGITSQWHQVSSAYGTGWVFGGYLSASEVVSYDVQPGEISYPQENPDELKNGEKRFVRSTSLRMRDEPNDYGSVVTSIPGDEKIKIIDTKKEIETIGGVRSRWIYISWNDEWEGWVFGGFVSKERGPLVDSDDISKYFQIPVDNDRYVSSNFGTRVDPVTGKVGAFHSGIDLPASIGTPIKAVSDGKVWRTITTSGGYGMLTILSHKNNIFTYYAHQNERQVKEGDSVRSGDIIGQVGNTGKSTGPHLHFEVRKGPDQQALDPDAYLPK</sequence>
<feature type="domain" description="SH3b" evidence="2">
    <location>
        <begin position="97"/>
        <end position="175"/>
    </location>
</feature>
<evidence type="ECO:0000313" key="3">
    <source>
        <dbReference type="EMBL" id="TDY72621.1"/>
    </source>
</evidence>
<dbReference type="InterPro" id="IPR011055">
    <property type="entry name" value="Dup_hybrid_motif"/>
</dbReference>
<dbReference type="GO" id="GO:0004222">
    <property type="term" value="F:metalloendopeptidase activity"/>
    <property type="evidence" value="ECO:0007669"/>
    <property type="project" value="TreeGrafter"/>
</dbReference>
<dbReference type="InterPro" id="IPR003646">
    <property type="entry name" value="SH3-like_bac-type"/>
</dbReference>
<dbReference type="PANTHER" id="PTHR21666">
    <property type="entry name" value="PEPTIDASE-RELATED"/>
    <property type="match status" value="1"/>
</dbReference>
<reference evidence="3 4" key="1">
    <citation type="submission" date="2019-03" db="EMBL/GenBank/DDBJ databases">
        <title>Genomic Encyclopedia of Archaeal and Bacterial Type Strains, Phase II (KMG-II): from individual species to whole genera.</title>
        <authorList>
            <person name="Goeker M."/>
        </authorList>
    </citation>
    <scope>NUCLEOTIDE SEQUENCE [LARGE SCALE GENOMIC DNA]</scope>
    <source>
        <strain evidence="3 4">DSM 21537</strain>
    </source>
</reference>
<feature type="chain" id="PRO_5020838859" evidence="1">
    <location>
        <begin position="27"/>
        <end position="524"/>
    </location>
</feature>
<dbReference type="SMART" id="SM00287">
    <property type="entry name" value="SH3b"/>
    <property type="match status" value="3"/>
</dbReference>
<feature type="domain" description="SH3b" evidence="2">
    <location>
        <begin position="307"/>
        <end position="380"/>
    </location>
</feature>
<dbReference type="Pfam" id="PF01551">
    <property type="entry name" value="Peptidase_M23"/>
    <property type="match status" value="1"/>
</dbReference>
<organism evidence="3 4">
    <name type="scientific">Leptospira meyeri</name>
    <dbReference type="NCBI Taxonomy" id="29508"/>
    <lineage>
        <taxon>Bacteria</taxon>
        <taxon>Pseudomonadati</taxon>
        <taxon>Spirochaetota</taxon>
        <taxon>Spirochaetia</taxon>
        <taxon>Leptospirales</taxon>
        <taxon>Leptospiraceae</taxon>
        <taxon>Leptospira</taxon>
    </lineage>
</organism>
<proteinExistence type="predicted"/>
<keyword evidence="1" id="KW-0732">Signal</keyword>
<keyword evidence="4" id="KW-1185">Reference proteome</keyword>
<evidence type="ECO:0000313" key="4">
    <source>
        <dbReference type="Proteomes" id="UP000294684"/>
    </source>
</evidence>
<dbReference type="InterPro" id="IPR016047">
    <property type="entry name" value="M23ase_b-sheet_dom"/>
</dbReference>
<dbReference type="InterPro" id="IPR050570">
    <property type="entry name" value="Cell_wall_metabolism_enzyme"/>
</dbReference>
<dbReference type="Pfam" id="PF08239">
    <property type="entry name" value="SH3_3"/>
    <property type="match status" value="1"/>
</dbReference>
<dbReference type="Gene3D" id="2.70.70.10">
    <property type="entry name" value="Glucose Permease (Domain IIA)"/>
    <property type="match status" value="1"/>
</dbReference>
<dbReference type="CDD" id="cd12797">
    <property type="entry name" value="M23_peptidase"/>
    <property type="match status" value="1"/>
</dbReference>
<dbReference type="SUPFAM" id="SSF51261">
    <property type="entry name" value="Duplicated hybrid motif"/>
    <property type="match status" value="1"/>
</dbReference>
<evidence type="ECO:0000259" key="2">
    <source>
        <dbReference type="PROSITE" id="PS51781"/>
    </source>
</evidence>
<dbReference type="Gene3D" id="2.30.30.40">
    <property type="entry name" value="SH3 Domains"/>
    <property type="match status" value="2"/>
</dbReference>